<evidence type="ECO:0000256" key="1">
    <source>
        <dbReference type="SAM" id="MobiDB-lite"/>
    </source>
</evidence>
<accession>A0A061IZY9</accession>
<proteinExistence type="predicted"/>
<dbReference type="AlphaFoldDB" id="A0A061IZY9"/>
<dbReference type="OrthoDB" id="249109at2759"/>
<feature type="region of interest" description="Disordered" evidence="1">
    <location>
        <begin position="187"/>
        <end position="229"/>
    </location>
</feature>
<reference evidence="2 3" key="1">
    <citation type="submission" date="2013-07" db="EMBL/GenBank/DDBJ databases">
        <authorList>
            <person name="Stoco P.H."/>
            <person name="Wagner G."/>
            <person name="Gerber A."/>
            <person name="Zaha A."/>
            <person name="Thompson C."/>
            <person name="Bartholomeu D.C."/>
            <person name="Luckemeyer D.D."/>
            <person name="Bahia D."/>
            <person name="Loreto E."/>
            <person name="Prestes E.B."/>
            <person name="Lima F.M."/>
            <person name="Rodrigues-Luiz G."/>
            <person name="Vallejo G.A."/>
            <person name="Filho J.F."/>
            <person name="Monteiro K.M."/>
            <person name="Tyler K.M."/>
            <person name="de Almeida L.G."/>
            <person name="Ortiz M.F."/>
            <person name="Siervo M.A."/>
            <person name="de Moraes M.H."/>
            <person name="Cunha O.L."/>
            <person name="Mendonca-Neto R."/>
            <person name="Silva R."/>
            <person name="Teixeira S.M."/>
            <person name="Murta S.M."/>
            <person name="Sincero T.C."/>
            <person name="Mendes T.A."/>
            <person name="Urmenyi T.P."/>
            <person name="Silva V.G."/>
            <person name="da Rocha W.D."/>
            <person name="Andersson B."/>
            <person name="Romanha A.J."/>
            <person name="Steindel M."/>
            <person name="de Vasconcelos A.T."/>
            <person name="Grisard E.C."/>
        </authorList>
    </citation>
    <scope>NUCLEOTIDE SEQUENCE [LARGE SCALE GENOMIC DNA]</scope>
    <source>
        <strain evidence="2 3">SC58</strain>
    </source>
</reference>
<dbReference type="EMBL" id="AUPL01003564">
    <property type="protein sequence ID" value="ESL08728.1"/>
    <property type="molecule type" value="Genomic_DNA"/>
</dbReference>
<dbReference type="VEuPathDB" id="TriTrypDB:TRSC58_03564"/>
<keyword evidence="3" id="KW-1185">Reference proteome</keyword>
<comment type="caution">
    <text evidence="2">The sequence shown here is derived from an EMBL/GenBank/DDBJ whole genome shotgun (WGS) entry which is preliminary data.</text>
</comment>
<gene>
    <name evidence="2" type="ORF">TRSC58_03564</name>
</gene>
<sequence>MEWIWQDVPPPVAQPPCETWVAESADACAKVPMNTDTTDRGGDCMRPSMAITNAEEDEEEEQGSSHPVMYISPAVADAVRKSSRGLFHSLLWSSNSAQSSAPLQGPPLAITWHRPTTPSPQPSVAPSAFRPLPHTKRTREAAGFLELSSDGGSEARAVGVRGGVHPRSLCAAAKQWRVEGDDRLVTHDKTEPAKSLRQIPRWMSTRKRPREEEDETGVGAYDAAHKRHV</sequence>
<evidence type="ECO:0000313" key="2">
    <source>
        <dbReference type="EMBL" id="ESL08728.1"/>
    </source>
</evidence>
<protein>
    <submittedName>
        <fullName evidence="2">Uncharacterized protein</fullName>
    </submittedName>
</protein>
<organism evidence="2 3">
    <name type="scientific">Trypanosoma rangeli SC58</name>
    <dbReference type="NCBI Taxonomy" id="429131"/>
    <lineage>
        <taxon>Eukaryota</taxon>
        <taxon>Discoba</taxon>
        <taxon>Euglenozoa</taxon>
        <taxon>Kinetoplastea</taxon>
        <taxon>Metakinetoplastina</taxon>
        <taxon>Trypanosomatida</taxon>
        <taxon>Trypanosomatidae</taxon>
        <taxon>Trypanosoma</taxon>
        <taxon>Herpetosoma</taxon>
    </lineage>
</organism>
<dbReference type="Proteomes" id="UP000031737">
    <property type="component" value="Unassembled WGS sequence"/>
</dbReference>
<evidence type="ECO:0000313" key="3">
    <source>
        <dbReference type="Proteomes" id="UP000031737"/>
    </source>
</evidence>
<name>A0A061IZY9_TRYRA</name>